<gene>
    <name evidence="1" type="ORF">DX130_22045</name>
</gene>
<dbReference type="InterPro" id="IPR046047">
    <property type="entry name" value="DUF6005"/>
</dbReference>
<comment type="caution">
    <text evidence="1">The sequence shown here is derived from an EMBL/GenBank/DDBJ whole genome shotgun (WGS) entry which is preliminary data.</text>
</comment>
<reference evidence="1 2" key="1">
    <citation type="submission" date="2018-08" db="EMBL/GenBank/DDBJ databases">
        <title>Paenibacillus sp. M4BSY-1, whole genome shotgun sequence.</title>
        <authorList>
            <person name="Tuo L."/>
        </authorList>
    </citation>
    <scope>NUCLEOTIDE SEQUENCE [LARGE SCALE GENOMIC DNA]</scope>
    <source>
        <strain evidence="1 2">M4BSY-1</strain>
    </source>
</reference>
<evidence type="ECO:0000313" key="2">
    <source>
        <dbReference type="Proteomes" id="UP000261905"/>
    </source>
</evidence>
<sequence>MVIKEEVSIKVHCIVSCLCEVIRERSDYDYRPFYMGLWDAPFDVTEDGQITYYQHDLNHSHYFNWYERLFGAPVHEWYDAALPREANLERLLELIEHCPPDRYVIAQIDLSLMPERENKFHQKPFPHFLILIKTEREDEWAMIDADFRWQGIVQKERVVQAFLENPFGGGFYVDSQAIKEPGREAVAAYFQEVFRWENELTDTLRNRLSALGREDQGITFDRVEKAVKQLPVLAIRKYSYEHALMYFIEETGSSDETFEAYTDKVEELVRGFHNVQYQGMKLAMTGKSSQLPAILSKLEEMDGIEKEIKRELYRLYGLWEAMRL</sequence>
<name>A0A371P5F7_9BACL</name>
<dbReference type="RefSeq" id="WP_116049080.1">
    <property type="nucleotide sequence ID" value="NZ_QUBQ01000006.1"/>
</dbReference>
<dbReference type="EMBL" id="QUBQ01000006">
    <property type="protein sequence ID" value="REK71139.1"/>
    <property type="molecule type" value="Genomic_DNA"/>
</dbReference>
<dbReference type="AlphaFoldDB" id="A0A371P5F7"/>
<dbReference type="OrthoDB" id="177586at2"/>
<organism evidence="1 2">
    <name type="scientific">Paenibacillus paeoniae</name>
    <dbReference type="NCBI Taxonomy" id="2292705"/>
    <lineage>
        <taxon>Bacteria</taxon>
        <taxon>Bacillati</taxon>
        <taxon>Bacillota</taxon>
        <taxon>Bacilli</taxon>
        <taxon>Bacillales</taxon>
        <taxon>Paenibacillaceae</taxon>
        <taxon>Paenibacillus</taxon>
    </lineage>
</organism>
<dbReference type="Pfam" id="PF19468">
    <property type="entry name" value="DUF6005"/>
    <property type="match status" value="1"/>
</dbReference>
<accession>A0A371P5F7</accession>
<dbReference type="Proteomes" id="UP000261905">
    <property type="component" value="Unassembled WGS sequence"/>
</dbReference>
<proteinExistence type="predicted"/>
<evidence type="ECO:0000313" key="1">
    <source>
        <dbReference type="EMBL" id="REK71139.1"/>
    </source>
</evidence>
<protein>
    <submittedName>
        <fullName evidence="1">Petrobactin biosynthesis protein AsbE</fullName>
    </submittedName>
</protein>
<keyword evidence="2" id="KW-1185">Reference proteome</keyword>